<dbReference type="STRING" id="1524460.IX84_26235"/>
<dbReference type="Gene3D" id="3.40.1350.10">
    <property type="match status" value="1"/>
</dbReference>
<name>A0A098S0C9_9BACT</name>
<reference evidence="1 2" key="1">
    <citation type="journal article" date="2014" name="Int. J. Syst. Evol. Microbiol.">
        <title>Phaeodactylibacter xiamenensis gen. nov., sp. nov., a member of the family Saprospiraceae isolated from the marine alga Phaeodactylum tricornutum.</title>
        <authorList>
            <person name="Chen Z.Jr."/>
            <person name="Lei X."/>
            <person name="Lai Q."/>
            <person name="Li Y."/>
            <person name="Zhang B."/>
            <person name="Zhang J."/>
            <person name="Zhang H."/>
            <person name="Yang L."/>
            <person name="Zheng W."/>
            <person name="Tian Y."/>
            <person name="Yu Z."/>
            <person name="Xu H.Jr."/>
            <person name="Zheng T."/>
        </authorList>
    </citation>
    <scope>NUCLEOTIDE SEQUENCE [LARGE SCALE GENOMIC DNA]</scope>
    <source>
        <strain evidence="1 2">KD52</strain>
    </source>
</reference>
<dbReference type="GO" id="GO:0003676">
    <property type="term" value="F:nucleic acid binding"/>
    <property type="evidence" value="ECO:0007669"/>
    <property type="project" value="InterPro"/>
</dbReference>
<sequence length="137" mass="15836">MARDSFHDLFRSALEDDGWIVTDDPLTFKIGKVHVQIDLGAERLIAAQKDQERIAVEIKTFVNVSFITALYEAIGKYVVYKNVLKLTDPNRKLYLAVPKSIHGRFFEEPVLKQVITEEEVNLVIYNEKLQNIDSWIK</sequence>
<dbReference type="RefSeq" id="WP_044227522.1">
    <property type="nucleotide sequence ID" value="NZ_JBKAGJ010000003.1"/>
</dbReference>
<proteinExistence type="predicted"/>
<dbReference type="InterPro" id="IPR011335">
    <property type="entry name" value="Restrct_endonuc-II-like"/>
</dbReference>
<dbReference type="Proteomes" id="UP000029736">
    <property type="component" value="Unassembled WGS sequence"/>
</dbReference>
<dbReference type="CDD" id="cd22366">
    <property type="entry name" value="XisH-like"/>
    <property type="match status" value="1"/>
</dbReference>
<dbReference type="OrthoDB" id="963690at2"/>
<comment type="caution">
    <text evidence="1">The sequence shown here is derived from an EMBL/GenBank/DDBJ whole genome shotgun (WGS) entry which is preliminary data.</text>
</comment>
<protein>
    <recommendedName>
        <fullName evidence="3">Fatty-acid oxidation protein subunit alpha</fullName>
    </recommendedName>
</protein>
<organism evidence="1 2">
    <name type="scientific">Phaeodactylibacter xiamenensis</name>
    <dbReference type="NCBI Taxonomy" id="1524460"/>
    <lineage>
        <taxon>Bacteria</taxon>
        <taxon>Pseudomonadati</taxon>
        <taxon>Bacteroidota</taxon>
        <taxon>Saprospiria</taxon>
        <taxon>Saprospirales</taxon>
        <taxon>Haliscomenobacteraceae</taxon>
        <taxon>Phaeodactylibacter</taxon>
    </lineage>
</organism>
<dbReference type="SUPFAM" id="SSF52980">
    <property type="entry name" value="Restriction endonuclease-like"/>
    <property type="match status" value="1"/>
</dbReference>
<accession>A0A098S0C9</accession>
<evidence type="ECO:0000313" key="1">
    <source>
        <dbReference type="EMBL" id="KGE85595.1"/>
    </source>
</evidence>
<evidence type="ECO:0008006" key="3">
    <source>
        <dbReference type="Google" id="ProtNLM"/>
    </source>
</evidence>
<gene>
    <name evidence="1" type="ORF">IX84_26235</name>
</gene>
<dbReference type="InterPro" id="IPR014919">
    <property type="entry name" value="XisH"/>
</dbReference>
<dbReference type="Pfam" id="PF08814">
    <property type="entry name" value="XisH"/>
    <property type="match status" value="1"/>
</dbReference>
<keyword evidence="2" id="KW-1185">Reference proteome</keyword>
<dbReference type="InterPro" id="IPR011856">
    <property type="entry name" value="tRNA_endonuc-like_dom_sf"/>
</dbReference>
<dbReference type="AlphaFoldDB" id="A0A098S0C9"/>
<evidence type="ECO:0000313" key="2">
    <source>
        <dbReference type="Proteomes" id="UP000029736"/>
    </source>
</evidence>
<dbReference type="EMBL" id="JPOS01000084">
    <property type="protein sequence ID" value="KGE85595.1"/>
    <property type="molecule type" value="Genomic_DNA"/>
</dbReference>